<dbReference type="SUPFAM" id="SSF56935">
    <property type="entry name" value="Porins"/>
    <property type="match status" value="1"/>
</dbReference>
<evidence type="ECO:0000256" key="2">
    <source>
        <dbReference type="ARBA" id="ARBA00022448"/>
    </source>
</evidence>
<feature type="chain" id="PRO_5036720009" evidence="10">
    <location>
        <begin position="20"/>
        <end position="877"/>
    </location>
</feature>
<comment type="subcellular location">
    <subcellularLocation>
        <location evidence="1 8">Cell outer membrane</location>
        <topology evidence="1 8">Multi-pass membrane protein</topology>
    </subcellularLocation>
</comment>
<keyword evidence="3 8" id="KW-1134">Transmembrane beta strand</keyword>
<organism evidence="13 14">
    <name type="scientific">Xylanibacter ruminicola</name>
    <name type="common">Prevotella ruminicola</name>
    <dbReference type="NCBI Taxonomy" id="839"/>
    <lineage>
        <taxon>Bacteria</taxon>
        <taxon>Pseudomonadati</taxon>
        <taxon>Bacteroidota</taxon>
        <taxon>Bacteroidia</taxon>
        <taxon>Bacteroidales</taxon>
        <taxon>Prevotellaceae</taxon>
        <taxon>Xylanibacter</taxon>
    </lineage>
</organism>
<gene>
    <name evidence="13" type="ORF">E7102_06310</name>
</gene>
<evidence type="ECO:0000259" key="12">
    <source>
        <dbReference type="Pfam" id="PF07715"/>
    </source>
</evidence>
<dbReference type="AlphaFoldDB" id="A0A928BSS2"/>
<dbReference type="PROSITE" id="PS52016">
    <property type="entry name" value="TONB_DEPENDENT_REC_3"/>
    <property type="match status" value="1"/>
</dbReference>
<dbReference type="NCBIfam" id="TIGR04056">
    <property type="entry name" value="OMP_RagA_SusC"/>
    <property type="match status" value="1"/>
</dbReference>
<evidence type="ECO:0000256" key="10">
    <source>
        <dbReference type="SAM" id="SignalP"/>
    </source>
</evidence>
<dbReference type="NCBIfam" id="TIGR04057">
    <property type="entry name" value="SusC_RagA_signa"/>
    <property type="match status" value="1"/>
</dbReference>
<reference evidence="13" key="1">
    <citation type="submission" date="2019-04" db="EMBL/GenBank/DDBJ databases">
        <title>Evolution of Biomass-Degrading Anaerobic Consortia Revealed by Metagenomics.</title>
        <authorList>
            <person name="Peng X."/>
        </authorList>
    </citation>
    <scope>NUCLEOTIDE SEQUENCE</scope>
    <source>
        <strain evidence="13">SIG141</strain>
    </source>
</reference>
<dbReference type="EMBL" id="SUYD01000006">
    <property type="protein sequence ID" value="MBE6266064.1"/>
    <property type="molecule type" value="Genomic_DNA"/>
</dbReference>
<dbReference type="InterPro" id="IPR023997">
    <property type="entry name" value="TonB-dep_OMP_SusC/RagA_CS"/>
</dbReference>
<keyword evidence="5 9" id="KW-0798">TonB box</keyword>
<dbReference type="Gene3D" id="2.170.130.10">
    <property type="entry name" value="TonB-dependent receptor, plug domain"/>
    <property type="match status" value="1"/>
</dbReference>
<evidence type="ECO:0000256" key="7">
    <source>
        <dbReference type="ARBA" id="ARBA00023237"/>
    </source>
</evidence>
<feature type="domain" description="TonB-dependent receptor plug" evidence="12">
    <location>
        <begin position="27"/>
        <end position="133"/>
    </location>
</feature>
<evidence type="ECO:0000256" key="9">
    <source>
        <dbReference type="RuleBase" id="RU003357"/>
    </source>
</evidence>
<dbReference type="InterPro" id="IPR000531">
    <property type="entry name" value="Beta-barrel_TonB"/>
</dbReference>
<evidence type="ECO:0000256" key="5">
    <source>
        <dbReference type="ARBA" id="ARBA00023077"/>
    </source>
</evidence>
<evidence type="ECO:0000256" key="4">
    <source>
        <dbReference type="ARBA" id="ARBA00022692"/>
    </source>
</evidence>
<dbReference type="Proteomes" id="UP000763088">
    <property type="component" value="Unassembled WGS sequence"/>
</dbReference>
<evidence type="ECO:0000313" key="14">
    <source>
        <dbReference type="Proteomes" id="UP000763088"/>
    </source>
</evidence>
<dbReference type="GO" id="GO:0009279">
    <property type="term" value="C:cell outer membrane"/>
    <property type="evidence" value="ECO:0007669"/>
    <property type="project" value="UniProtKB-SubCell"/>
</dbReference>
<accession>A0A928BSS2</accession>
<evidence type="ECO:0000256" key="1">
    <source>
        <dbReference type="ARBA" id="ARBA00004571"/>
    </source>
</evidence>
<keyword evidence="4 8" id="KW-0812">Transmembrane</keyword>
<comment type="similarity">
    <text evidence="8 9">Belongs to the TonB-dependent receptor family.</text>
</comment>
<sequence length="877" mass="96874">MRKIIQTAFLLTLAAPITAQSLRDSLTVTGAMITVTQERMNKGMITNSLDALSGQAAGVQVQSGGNHEAMLSAVRVRGTTSLTGGNDPLVVIDGVQSDIITLSTIYPADIESFTILKDASETSQYGSRGAAGVIQVVTRKGKAEQFHIAYDGSVGLEHTYKNLHMLNASQFRQAAANLGMSIIDKGADTDFTQAPLRTGLVQTHHLAFGGGSETANYRASLGMTDQKTTIENYNLRNYIAKLDLHQKAFDNHLTVDLGVLGSLQNNNVIPFRQKLFYSAATFNPTFPVGANASGGYDDVPEAWWINNPYALLTMKEDEENSHVNVHARATIDLGYGLSLSLFGSFSYTDFGNAHYYPTYVWSHGEAYQGDKKSTELLGNIALTWRGRIAERHQLELLGLIEGSREKDKGFYATSSNYNTNAFGYDNLSAGAIRPWEGTNSYNYSSSLTSYLVKAQYTFNDRYTLNLSTRIDGSSKVGENNRWGFFPSVSAAWNVTNEPWMARLKRYVSKLNLRVGYGKSGNLGGIDAFQSQQLIRPNGVVSVGGMPTTTLGLIRNANPDLKWEIKRTFNVGLDMAFWDSRIVLTADFYTSRTTDMLYNYTVPVPPFTYDHLLANLGKMRNHGLEIGFGITPLQNKDVELNINMNWTFERNKLETLNGYYQGQYLTAPDIQGISDLYGAGYHGASGVCFQIVGQPLGVFYLPHCKGFAIAEDGSKRYDLTSEKYICGQATPKAMMGSNFALRYKQFDITMQVNGAFGHKIYNGTALAYMNMASMPNYNVMQGAPEMNIQDQDISDYWLEPGDYVNIDYVTLGWNVPVRSRFISRLRVACSVNNLATITSYSGLTPIINSSVVDSTLGVDDKRTIPPYRTYSLALSIQF</sequence>
<dbReference type="Pfam" id="PF07715">
    <property type="entry name" value="Plug"/>
    <property type="match status" value="1"/>
</dbReference>
<proteinExistence type="inferred from homology"/>
<evidence type="ECO:0000256" key="8">
    <source>
        <dbReference type="PROSITE-ProRule" id="PRU01360"/>
    </source>
</evidence>
<dbReference type="InterPro" id="IPR012910">
    <property type="entry name" value="Plug_dom"/>
</dbReference>
<keyword evidence="10" id="KW-0732">Signal</keyword>
<dbReference type="InterPro" id="IPR023996">
    <property type="entry name" value="TonB-dep_OMP_SusC/RagA"/>
</dbReference>
<name>A0A928BSS2_XYLRU</name>
<keyword evidence="2 8" id="KW-0813">Transport</keyword>
<dbReference type="InterPro" id="IPR039426">
    <property type="entry name" value="TonB-dep_rcpt-like"/>
</dbReference>
<comment type="caution">
    <text evidence="13">The sequence shown here is derived from an EMBL/GenBank/DDBJ whole genome shotgun (WGS) entry which is preliminary data.</text>
</comment>
<dbReference type="Gene3D" id="2.40.170.20">
    <property type="entry name" value="TonB-dependent receptor, beta-barrel domain"/>
    <property type="match status" value="1"/>
</dbReference>
<dbReference type="FunFam" id="2.40.170.20:FF:000008">
    <property type="entry name" value="TonB-linked outer membrane protein, SusC/RagA family"/>
    <property type="match status" value="1"/>
</dbReference>
<evidence type="ECO:0000313" key="13">
    <source>
        <dbReference type="EMBL" id="MBE6266064.1"/>
    </source>
</evidence>
<keyword evidence="6 8" id="KW-0472">Membrane</keyword>
<keyword evidence="7 8" id="KW-0998">Cell outer membrane</keyword>
<feature type="signal peptide" evidence="10">
    <location>
        <begin position="1"/>
        <end position="19"/>
    </location>
</feature>
<feature type="domain" description="TonB-dependent receptor-like beta-barrel" evidence="11">
    <location>
        <begin position="275"/>
        <end position="719"/>
    </location>
</feature>
<dbReference type="Pfam" id="PF00593">
    <property type="entry name" value="TonB_dep_Rec_b-barrel"/>
    <property type="match status" value="1"/>
</dbReference>
<dbReference type="InterPro" id="IPR036942">
    <property type="entry name" value="Beta-barrel_TonB_sf"/>
</dbReference>
<evidence type="ECO:0000256" key="6">
    <source>
        <dbReference type="ARBA" id="ARBA00023136"/>
    </source>
</evidence>
<evidence type="ECO:0000259" key="11">
    <source>
        <dbReference type="Pfam" id="PF00593"/>
    </source>
</evidence>
<evidence type="ECO:0000256" key="3">
    <source>
        <dbReference type="ARBA" id="ARBA00022452"/>
    </source>
</evidence>
<dbReference type="InterPro" id="IPR037066">
    <property type="entry name" value="Plug_dom_sf"/>
</dbReference>
<protein>
    <submittedName>
        <fullName evidence="13">SusC/RagA family TonB-linked outer membrane protein</fullName>
    </submittedName>
</protein>